<organism evidence="2 3">
    <name type="scientific">Ruminiclostridium sufflavum DSM 19573</name>
    <dbReference type="NCBI Taxonomy" id="1121337"/>
    <lineage>
        <taxon>Bacteria</taxon>
        <taxon>Bacillati</taxon>
        <taxon>Bacillota</taxon>
        <taxon>Clostridia</taxon>
        <taxon>Eubacteriales</taxon>
        <taxon>Oscillospiraceae</taxon>
        <taxon>Ruminiclostridium</taxon>
    </lineage>
</organism>
<sequence>MKKALILFAVCICIAASALSDTMAVYTKTLPAVTVTVTAKYYDISKYPYWSFLKELFKEYKKGDIVQYNGKLYQRKDSGFFNHLAPDLNKSWVKI</sequence>
<name>A0A318XMC9_9FIRM</name>
<keyword evidence="3" id="KW-1185">Reference proteome</keyword>
<reference evidence="2 3" key="1">
    <citation type="submission" date="2018-06" db="EMBL/GenBank/DDBJ databases">
        <title>Genomic Encyclopedia of Type Strains, Phase I: the one thousand microbial genomes (KMG-I) project.</title>
        <authorList>
            <person name="Kyrpides N."/>
        </authorList>
    </citation>
    <scope>NUCLEOTIDE SEQUENCE [LARGE SCALE GENOMIC DNA]</scope>
    <source>
        <strain evidence="2 3">DSM 19573</strain>
    </source>
</reference>
<accession>A0A318XMC9</accession>
<comment type="caution">
    <text evidence="2">The sequence shown here is derived from an EMBL/GenBank/DDBJ whole genome shotgun (WGS) entry which is preliminary data.</text>
</comment>
<evidence type="ECO:0000256" key="1">
    <source>
        <dbReference type="SAM" id="SignalP"/>
    </source>
</evidence>
<feature type="signal peptide" evidence="1">
    <location>
        <begin position="1"/>
        <end position="20"/>
    </location>
</feature>
<dbReference type="AlphaFoldDB" id="A0A318XMC9"/>
<dbReference type="Gene3D" id="2.10.10.20">
    <property type="entry name" value="Carbohydrate-binding module superfamily 5/12"/>
    <property type="match status" value="1"/>
</dbReference>
<proteinExistence type="predicted"/>
<dbReference type="RefSeq" id="WP_165835559.1">
    <property type="nucleotide sequence ID" value="NZ_QKMR01000014.1"/>
</dbReference>
<gene>
    <name evidence="2" type="ORF">LY28_02475</name>
</gene>
<feature type="chain" id="PRO_5039237111" evidence="1">
    <location>
        <begin position="21"/>
        <end position="95"/>
    </location>
</feature>
<dbReference type="Proteomes" id="UP000248132">
    <property type="component" value="Unassembled WGS sequence"/>
</dbReference>
<evidence type="ECO:0000313" key="3">
    <source>
        <dbReference type="Proteomes" id="UP000248132"/>
    </source>
</evidence>
<protein>
    <submittedName>
        <fullName evidence="2">Carbohydrate binding protein</fullName>
    </submittedName>
</protein>
<keyword evidence="1" id="KW-0732">Signal</keyword>
<evidence type="ECO:0000313" key="2">
    <source>
        <dbReference type="EMBL" id="PYG87092.1"/>
    </source>
</evidence>
<dbReference type="EMBL" id="QKMR01000014">
    <property type="protein sequence ID" value="PYG87092.1"/>
    <property type="molecule type" value="Genomic_DNA"/>
</dbReference>